<reference evidence="2" key="1">
    <citation type="journal article" date="2010" name="Nat. Biotechnol.">
        <title>Draft genome sequence of the oilseed species Ricinus communis.</title>
        <authorList>
            <person name="Chan A.P."/>
            <person name="Crabtree J."/>
            <person name="Zhao Q."/>
            <person name="Lorenzi H."/>
            <person name="Orvis J."/>
            <person name="Puiu D."/>
            <person name="Melake-Berhan A."/>
            <person name="Jones K.M."/>
            <person name="Redman J."/>
            <person name="Chen G."/>
            <person name="Cahoon E.B."/>
            <person name="Gedil M."/>
            <person name="Stanke M."/>
            <person name="Haas B.J."/>
            <person name="Wortman J.R."/>
            <person name="Fraser-Liggett C.M."/>
            <person name="Ravel J."/>
            <person name="Rabinowicz P.D."/>
        </authorList>
    </citation>
    <scope>NUCLEOTIDE SEQUENCE [LARGE SCALE GENOMIC DNA]</scope>
    <source>
        <strain evidence="2">cv. Hale</strain>
    </source>
</reference>
<keyword evidence="2" id="KW-1185">Reference proteome</keyword>
<dbReference type="Proteomes" id="UP000008311">
    <property type="component" value="Unassembled WGS sequence"/>
</dbReference>
<organism evidence="1 2">
    <name type="scientific">Ricinus communis</name>
    <name type="common">Castor bean</name>
    <dbReference type="NCBI Taxonomy" id="3988"/>
    <lineage>
        <taxon>Eukaryota</taxon>
        <taxon>Viridiplantae</taxon>
        <taxon>Streptophyta</taxon>
        <taxon>Embryophyta</taxon>
        <taxon>Tracheophyta</taxon>
        <taxon>Spermatophyta</taxon>
        <taxon>Magnoliopsida</taxon>
        <taxon>eudicotyledons</taxon>
        <taxon>Gunneridae</taxon>
        <taxon>Pentapetalae</taxon>
        <taxon>rosids</taxon>
        <taxon>fabids</taxon>
        <taxon>Malpighiales</taxon>
        <taxon>Euphorbiaceae</taxon>
        <taxon>Acalyphoideae</taxon>
        <taxon>Acalypheae</taxon>
        <taxon>Ricinus</taxon>
    </lineage>
</organism>
<accession>B9S349</accession>
<dbReference type="InParanoid" id="B9S349"/>
<gene>
    <name evidence="1" type="ORF">RCOM_1398250</name>
</gene>
<evidence type="ECO:0000313" key="1">
    <source>
        <dbReference type="EMBL" id="EEF41973.1"/>
    </source>
</evidence>
<name>B9S349_RICCO</name>
<evidence type="ECO:0000313" key="2">
    <source>
        <dbReference type="Proteomes" id="UP000008311"/>
    </source>
</evidence>
<proteinExistence type="predicted"/>
<dbReference type="EMBL" id="EQ973856">
    <property type="protein sequence ID" value="EEF41973.1"/>
    <property type="molecule type" value="Genomic_DNA"/>
</dbReference>
<sequence>MAYVGLGAQRPEHEFCKIFSILAIVDIKDSRKRENSLLLNYDLVDRMQNGENFMMGLDGVKTELGRMPMINLSTANS</sequence>
<dbReference type="AlphaFoldDB" id="B9S349"/>
<protein>
    <submittedName>
        <fullName evidence="1">Uncharacterized protein</fullName>
    </submittedName>
</protein>